<gene>
    <name evidence="1" type="ORF">ABU178_09945</name>
</gene>
<organism evidence="1 2">
    <name type="scientific">Pantoea osteomyelitidis</name>
    <dbReference type="NCBI Taxonomy" id="3230026"/>
    <lineage>
        <taxon>Bacteria</taxon>
        <taxon>Pseudomonadati</taxon>
        <taxon>Pseudomonadota</taxon>
        <taxon>Gammaproteobacteria</taxon>
        <taxon>Enterobacterales</taxon>
        <taxon>Erwiniaceae</taxon>
        <taxon>Pantoea</taxon>
    </lineage>
</organism>
<comment type="caution">
    <text evidence="1">The sequence shown here is derived from an EMBL/GenBank/DDBJ whole genome shotgun (WGS) entry which is preliminary data.</text>
</comment>
<dbReference type="RefSeq" id="WP_397214326.1">
    <property type="nucleotide sequence ID" value="NZ_JBGFSN010000004.1"/>
</dbReference>
<sequence>MFGFLKKSAENKRQAENEYDLQAQAISQKISEMETALNNNPRDSETQKQLMLEYNRALTLFAKSRGWRNEIDPLFVKIDDLRNTIRKNI</sequence>
<dbReference type="EMBL" id="JBGFSN010000004">
    <property type="protein sequence ID" value="MFH8134488.1"/>
    <property type="molecule type" value="Genomic_DNA"/>
</dbReference>
<dbReference type="Proteomes" id="UP001611251">
    <property type="component" value="Unassembled WGS sequence"/>
</dbReference>
<protein>
    <submittedName>
        <fullName evidence="1">Uncharacterized protein</fullName>
    </submittedName>
</protein>
<proteinExistence type="predicted"/>
<keyword evidence="2" id="KW-1185">Reference proteome</keyword>
<evidence type="ECO:0000313" key="1">
    <source>
        <dbReference type="EMBL" id="MFH8134488.1"/>
    </source>
</evidence>
<reference evidence="1 2" key="1">
    <citation type="submission" date="2024-08" db="EMBL/GenBank/DDBJ databases">
        <title>Pantoea ronii - a newly identified human opportunistic pathogen.</title>
        <authorList>
            <person name="Keidar-Friedman D."/>
            <person name="Sorek N."/>
            <person name="Leshin-Carmel D."/>
            <person name="Tsur A."/>
            <person name="Amsalem M."/>
            <person name="Tolkach D."/>
            <person name="Brosh-Nissimov T."/>
        </authorList>
    </citation>
    <scope>NUCLEOTIDE SEQUENCE [LARGE SCALE GENOMIC DNA]</scope>
    <source>
        <strain evidence="1 2">AA23256</strain>
    </source>
</reference>
<accession>A0ABW7PVZ5</accession>
<name>A0ABW7PVZ5_9GAMM</name>
<evidence type="ECO:0000313" key="2">
    <source>
        <dbReference type="Proteomes" id="UP001611251"/>
    </source>
</evidence>